<dbReference type="AlphaFoldDB" id="A0A1Q3BZB1"/>
<evidence type="ECO:0000256" key="1">
    <source>
        <dbReference type="ARBA" id="ARBA00004613"/>
    </source>
</evidence>
<dbReference type="Gene3D" id="3.40.50.200">
    <property type="entry name" value="Peptidase S8/S53 domain"/>
    <property type="match status" value="2"/>
</dbReference>
<organism evidence="4 5">
    <name type="scientific">Cephalotus follicularis</name>
    <name type="common">Albany pitcher plant</name>
    <dbReference type="NCBI Taxonomy" id="3775"/>
    <lineage>
        <taxon>Eukaryota</taxon>
        <taxon>Viridiplantae</taxon>
        <taxon>Streptophyta</taxon>
        <taxon>Embryophyta</taxon>
        <taxon>Tracheophyta</taxon>
        <taxon>Spermatophyta</taxon>
        <taxon>Magnoliopsida</taxon>
        <taxon>eudicotyledons</taxon>
        <taxon>Gunneridae</taxon>
        <taxon>Pentapetalae</taxon>
        <taxon>rosids</taxon>
        <taxon>fabids</taxon>
        <taxon>Oxalidales</taxon>
        <taxon>Cephalotaceae</taxon>
        <taxon>Cephalotus</taxon>
    </lineage>
</organism>
<dbReference type="SUPFAM" id="SSF52743">
    <property type="entry name" value="Subtilisin-like"/>
    <property type="match status" value="1"/>
</dbReference>
<dbReference type="InParanoid" id="A0A1Q3BZB1"/>
<protein>
    <submittedName>
        <fullName evidence="4">Uncharacterized protein</fullName>
    </submittedName>
</protein>
<comment type="subcellular location">
    <subcellularLocation>
        <location evidence="1">Secreted</location>
    </subcellularLocation>
</comment>
<evidence type="ECO:0000313" key="4">
    <source>
        <dbReference type="EMBL" id="GAV73232.1"/>
    </source>
</evidence>
<dbReference type="OrthoDB" id="4803627at2759"/>
<comment type="similarity">
    <text evidence="2">Belongs to the peptidase S8 family.</text>
</comment>
<dbReference type="GO" id="GO:0004252">
    <property type="term" value="F:serine-type endopeptidase activity"/>
    <property type="evidence" value="ECO:0007669"/>
    <property type="project" value="InterPro"/>
</dbReference>
<reference evidence="5" key="1">
    <citation type="submission" date="2016-04" db="EMBL/GenBank/DDBJ databases">
        <title>Cephalotus genome sequencing.</title>
        <authorList>
            <person name="Fukushima K."/>
            <person name="Hasebe M."/>
            <person name="Fang X."/>
        </authorList>
    </citation>
    <scope>NUCLEOTIDE SEQUENCE [LARGE SCALE GENOMIC DNA]</scope>
    <source>
        <strain evidence="5">cv. St1</strain>
    </source>
</reference>
<accession>A0A1Q3BZB1</accession>
<sequence>MATRARVAAYKVCWIGGCFSTDILAAIDKVVVKPSPVVAAFSSRGPNSITPNILKPDLVSPGVNILAGWSGVVGPTGLAGWSSARWWLMLIYILVL</sequence>
<dbReference type="EMBL" id="BDDD01001090">
    <property type="protein sequence ID" value="GAV73232.1"/>
    <property type="molecule type" value="Genomic_DNA"/>
</dbReference>
<evidence type="ECO:0000256" key="2">
    <source>
        <dbReference type="ARBA" id="ARBA00011073"/>
    </source>
</evidence>
<gene>
    <name evidence="4" type="ORF">CFOL_v3_16718</name>
</gene>
<evidence type="ECO:0000313" key="5">
    <source>
        <dbReference type="Proteomes" id="UP000187406"/>
    </source>
</evidence>
<dbReference type="InterPro" id="IPR036852">
    <property type="entry name" value="Peptidase_S8/S53_dom_sf"/>
</dbReference>
<keyword evidence="5" id="KW-1185">Reference proteome</keyword>
<proteinExistence type="inferred from homology"/>
<dbReference type="STRING" id="3775.A0A1Q3BZB1"/>
<keyword evidence="3" id="KW-0732">Signal</keyword>
<dbReference type="GO" id="GO:0006508">
    <property type="term" value="P:proteolysis"/>
    <property type="evidence" value="ECO:0007669"/>
    <property type="project" value="InterPro"/>
</dbReference>
<dbReference type="PANTHER" id="PTHR10795">
    <property type="entry name" value="PROPROTEIN CONVERTASE SUBTILISIN/KEXIN"/>
    <property type="match status" value="1"/>
</dbReference>
<comment type="caution">
    <text evidence="4">The sequence shown here is derived from an EMBL/GenBank/DDBJ whole genome shotgun (WGS) entry which is preliminary data.</text>
</comment>
<evidence type="ECO:0000256" key="3">
    <source>
        <dbReference type="ARBA" id="ARBA00022729"/>
    </source>
</evidence>
<dbReference type="InterPro" id="IPR045051">
    <property type="entry name" value="SBT"/>
</dbReference>
<name>A0A1Q3BZB1_CEPFO</name>
<dbReference type="GO" id="GO:0005576">
    <property type="term" value="C:extracellular region"/>
    <property type="evidence" value="ECO:0007669"/>
    <property type="project" value="UniProtKB-SubCell"/>
</dbReference>
<dbReference type="Proteomes" id="UP000187406">
    <property type="component" value="Unassembled WGS sequence"/>
</dbReference>